<feature type="compositionally biased region" description="Low complexity" evidence="1">
    <location>
        <begin position="557"/>
        <end position="569"/>
    </location>
</feature>
<dbReference type="EMBL" id="HBIZ01015373">
    <property type="protein sequence ID" value="CAE0756896.1"/>
    <property type="molecule type" value="Transcribed_RNA"/>
</dbReference>
<organism evidence="3">
    <name type="scientific">Chrysotila carterae</name>
    <name type="common">Marine alga</name>
    <name type="synonym">Syracosphaera carterae</name>
    <dbReference type="NCBI Taxonomy" id="13221"/>
    <lineage>
        <taxon>Eukaryota</taxon>
        <taxon>Haptista</taxon>
        <taxon>Haptophyta</taxon>
        <taxon>Prymnesiophyceae</taxon>
        <taxon>Isochrysidales</taxon>
        <taxon>Isochrysidaceae</taxon>
        <taxon>Chrysotila</taxon>
    </lineage>
</organism>
<keyword evidence="2" id="KW-0472">Membrane</keyword>
<feature type="transmembrane region" description="Helical" evidence="2">
    <location>
        <begin position="130"/>
        <end position="150"/>
    </location>
</feature>
<evidence type="ECO:0000313" key="3">
    <source>
        <dbReference type="EMBL" id="CAE0756896.1"/>
    </source>
</evidence>
<feature type="transmembrane region" description="Helical" evidence="2">
    <location>
        <begin position="402"/>
        <end position="425"/>
    </location>
</feature>
<feature type="region of interest" description="Disordered" evidence="1">
    <location>
        <begin position="557"/>
        <end position="617"/>
    </location>
</feature>
<feature type="transmembrane region" description="Helical" evidence="2">
    <location>
        <begin position="431"/>
        <end position="453"/>
    </location>
</feature>
<feature type="compositionally biased region" description="Polar residues" evidence="1">
    <location>
        <begin position="509"/>
        <end position="533"/>
    </location>
</feature>
<evidence type="ECO:0000256" key="2">
    <source>
        <dbReference type="SAM" id="Phobius"/>
    </source>
</evidence>
<feature type="compositionally biased region" description="Polar residues" evidence="1">
    <location>
        <begin position="582"/>
        <end position="599"/>
    </location>
</feature>
<feature type="transmembrane region" description="Helical" evidence="2">
    <location>
        <begin position="219"/>
        <end position="239"/>
    </location>
</feature>
<evidence type="ECO:0000256" key="1">
    <source>
        <dbReference type="SAM" id="MobiDB-lite"/>
    </source>
</evidence>
<proteinExistence type="predicted"/>
<feature type="region of interest" description="Disordered" evidence="1">
    <location>
        <begin position="495"/>
        <end position="544"/>
    </location>
</feature>
<feature type="transmembrane region" description="Helical" evidence="2">
    <location>
        <begin position="65"/>
        <end position="82"/>
    </location>
</feature>
<sequence>MPHVLFNNCYVGAFGTCDECDLSGSCICGAFWSSKNHYLALDRTDWGEGKLVCSTLDPVIKGLDVIALLCQLILVMVVLQAFRNQRGVINSSRVKWWQHLPMLVLSFLLLHVCFAFGFALQDLLRYDWTIGIHAVPSVLFFFRMFFLYMAEASNSLNSLKVSMSTYELSHGVAYIQAVARREKLVILAQALFFIVFGVVPLLGVVLASNGYTEMSTQEAILIATFGGDALLNAALVLRLQGSKTGMHKLFESVLETSEAEVRQELAFLARYQNDGSLASVPSTGYFITTAPETPSQTQAMSANASSCRLPTAPSCCLPTAPSCRLPTASGSRMSAVARQASCGHAHYLHSHLSVAEEREIDTAVARETGNDSFLSHKRERVKHLRNQIRKTRRSQAAYKWSTLKASLSAGILALTTAAFALTPYLWSATAYFVAIQSVWTCYFVLVLVLPFAMPASDSRNTFRASVWSLGSRAVAGQTPSSSPDPPRRVRRFSLSQSHGRFSRGDACNSPPSSTSPAQPVSTLPTNMGNSHSMPTPLPPASPGDAAQVELQSVLVESAPSSAPVSSTSVCEPALNTPHEAEQTPTPSMNEQTSTPSMGSGSEERTTPPRRPLNKLEC</sequence>
<name>A0A7S4B8H2_CHRCT</name>
<protein>
    <recommendedName>
        <fullName evidence="4">Transmembrane protein</fullName>
    </recommendedName>
</protein>
<feature type="transmembrane region" description="Helical" evidence="2">
    <location>
        <begin position="103"/>
        <end position="124"/>
    </location>
</feature>
<evidence type="ECO:0008006" key="4">
    <source>
        <dbReference type="Google" id="ProtNLM"/>
    </source>
</evidence>
<keyword evidence="2" id="KW-0812">Transmembrane</keyword>
<reference evidence="3" key="1">
    <citation type="submission" date="2021-01" db="EMBL/GenBank/DDBJ databases">
        <authorList>
            <person name="Corre E."/>
            <person name="Pelletier E."/>
            <person name="Niang G."/>
            <person name="Scheremetjew M."/>
            <person name="Finn R."/>
            <person name="Kale V."/>
            <person name="Holt S."/>
            <person name="Cochrane G."/>
            <person name="Meng A."/>
            <person name="Brown T."/>
            <person name="Cohen L."/>
        </authorList>
    </citation>
    <scope>NUCLEOTIDE SEQUENCE</scope>
    <source>
        <strain evidence="3">CCMP645</strain>
    </source>
</reference>
<keyword evidence="2" id="KW-1133">Transmembrane helix</keyword>
<feature type="transmembrane region" description="Helical" evidence="2">
    <location>
        <begin position="184"/>
        <end position="207"/>
    </location>
</feature>
<accession>A0A7S4B8H2</accession>
<gene>
    <name evidence="3" type="ORF">PCAR00345_LOCUS9490</name>
</gene>
<dbReference type="AlphaFoldDB" id="A0A7S4B8H2"/>